<evidence type="ECO:0000313" key="3">
    <source>
        <dbReference type="Proteomes" id="UP000002624"/>
    </source>
</evidence>
<keyword evidence="1" id="KW-0175">Coiled coil</keyword>
<accession>C6H4T4</accession>
<sequence length="100" mass="11390">MSTKQTLNQEDIVAELEAKKTELERLQKQQEQLGSFTVDLQSRREELENLSTSARQARENRLKGTTASIDQEIVQYQQELQSTAQRIAIIEASIELLSPS</sequence>
<evidence type="ECO:0000256" key="1">
    <source>
        <dbReference type="SAM" id="Coils"/>
    </source>
</evidence>
<dbReference type="OMA" id="QEIVQYQ"/>
<dbReference type="Proteomes" id="UP000002624">
    <property type="component" value="Unassembled WGS sequence"/>
</dbReference>
<proteinExistence type="predicted"/>
<feature type="coiled-coil region" evidence="1">
    <location>
        <begin position="9"/>
        <end position="60"/>
    </location>
</feature>
<name>C6H4T4_AJECH</name>
<dbReference type="HOGENOM" id="CLU_180171_0_0_1"/>
<reference evidence="3" key="1">
    <citation type="submission" date="2009-05" db="EMBL/GenBank/DDBJ databases">
        <title>The genome sequence of Ajellomyces capsulatus strain H143.</title>
        <authorList>
            <person name="Champion M."/>
            <person name="Cuomo C.A."/>
            <person name="Ma L.-J."/>
            <person name="Henn M.R."/>
            <person name="Sil A."/>
            <person name="Goldman B."/>
            <person name="Young S.K."/>
            <person name="Kodira C.D."/>
            <person name="Zeng Q."/>
            <person name="Koehrsen M."/>
            <person name="Alvarado L."/>
            <person name="Berlin A.M."/>
            <person name="Borenstein D."/>
            <person name="Chen Z."/>
            <person name="Engels R."/>
            <person name="Freedman E."/>
            <person name="Gellesch M."/>
            <person name="Goldberg J."/>
            <person name="Griggs A."/>
            <person name="Gujja S."/>
            <person name="Heiman D.I."/>
            <person name="Hepburn T.A."/>
            <person name="Howarth C."/>
            <person name="Jen D."/>
            <person name="Larson L."/>
            <person name="Lewis B."/>
            <person name="Mehta T."/>
            <person name="Park D."/>
            <person name="Pearson M."/>
            <person name="Roberts A."/>
            <person name="Saif S."/>
            <person name="Shea T.D."/>
            <person name="Shenoy N."/>
            <person name="Sisk P."/>
            <person name="Stolte C."/>
            <person name="Sykes S."/>
            <person name="Walk T."/>
            <person name="White J."/>
            <person name="Yandava C."/>
            <person name="Klein B."/>
            <person name="McEwen J.G."/>
            <person name="Puccia R."/>
            <person name="Goldman G.H."/>
            <person name="Felipe M.S."/>
            <person name="Nino-Vega G."/>
            <person name="San-Blas G."/>
            <person name="Taylor J.W."/>
            <person name="Mendoza L."/>
            <person name="Galagan J.E."/>
            <person name="Nusbaum C."/>
            <person name="Birren B.W."/>
        </authorList>
    </citation>
    <scope>NUCLEOTIDE SEQUENCE [LARGE SCALE GENOMIC DNA]</scope>
    <source>
        <strain evidence="3">H143</strain>
    </source>
</reference>
<gene>
    <name evidence="2" type="ORF">HCDG_01451</name>
</gene>
<evidence type="ECO:0000313" key="2">
    <source>
        <dbReference type="EMBL" id="EER45872.1"/>
    </source>
</evidence>
<organism evidence="2 3">
    <name type="scientific">Ajellomyces capsulatus (strain H143)</name>
    <name type="common">Darling's disease fungus</name>
    <name type="synonym">Histoplasma capsulatum</name>
    <dbReference type="NCBI Taxonomy" id="544712"/>
    <lineage>
        <taxon>Eukaryota</taxon>
        <taxon>Fungi</taxon>
        <taxon>Dikarya</taxon>
        <taxon>Ascomycota</taxon>
        <taxon>Pezizomycotina</taxon>
        <taxon>Eurotiomycetes</taxon>
        <taxon>Eurotiomycetidae</taxon>
        <taxon>Onygenales</taxon>
        <taxon>Ajellomycetaceae</taxon>
        <taxon>Histoplasma</taxon>
    </lineage>
</organism>
<dbReference type="OrthoDB" id="4173660at2759"/>
<dbReference type="VEuPathDB" id="FungiDB:HCDG_01451"/>
<protein>
    <submittedName>
        <fullName evidence="2">Uncharacterized protein</fullName>
    </submittedName>
</protein>
<dbReference type="EMBL" id="GG692419">
    <property type="protein sequence ID" value="EER45872.1"/>
    <property type="molecule type" value="Genomic_DNA"/>
</dbReference>
<dbReference type="AlphaFoldDB" id="C6H4T4"/>